<keyword evidence="5" id="KW-1185">Reference proteome</keyword>
<dbReference type="GO" id="GO:0008270">
    <property type="term" value="F:zinc ion binding"/>
    <property type="evidence" value="ECO:0007669"/>
    <property type="project" value="TreeGrafter"/>
</dbReference>
<dbReference type="PROSITE" id="PS51796">
    <property type="entry name" value="MSS4"/>
    <property type="match status" value="1"/>
</dbReference>
<dbReference type="GO" id="GO:0016020">
    <property type="term" value="C:membrane"/>
    <property type="evidence" value="ECO:0007669"/>
    <property type="project" value="TreeGrafter"/>
</dbReference>
<keyword evidence="2" id="KW-0344">Guanine-nucleotide releasing factor</keyword>
<gene>
    <name evidence="4" type="ORF">VIN7_10462</name>
</gene>
<dbReference type="InterPro" id="IPR011323">
    <property type="entry name" value="Mss4/transl-control_tumour"/>
</dbReference>
<evidence type="ECO:0000313" key="4">
    <source>
        <dbReference type="EMBL" id="EHM99790.1"/>
    </source>
</evidence>
<dbReference type="GO" id="GO:0005085">
    <property type="term" value="F:guanyl-nucleotide exchange factor activity"/>
    <property type="evidence" value="ECO:0007669"/>
    <property type="project" value="UniProtKB-KW"/>
</dbReference>
<dbReference type="PhylomeDB" id="H0H2A9"/>
<reference evidence="4 5" key="1">
    <citation type="journal article" date="2012" name="FEMS Yeast Res.">
        <title>The genome sequence of the wine yeast VIN7 reveals an allotriploid hybrid genome with Saccharomyces cerevisiae and Saccharomyces kudriavzevii origins.</title>
        <authorList>
            <person name="Borneman A.R."/>
            <person name="Desany B.A."/>
            <person name="Riches D."/>
            <person name="Affourtit J.P."/>
            <person name="Forgan A.H."/>
            <person name="Pretorius I.S."/>
            <person name="Egholm M."/>
            <person name="Chambers P.J."/>
        </authorList>
    </citation>
    <scope>NUCLEOTIDE SEQUENCE [LARGE SCALE GENOMIC DNA]</scope>
    <source>
        <strain evidence="4 5">VIN7</strain>
    </source>
</reference>
<evidence type="ECO:0000313" key="5">
    <source>
        <dbReference type="Proteomes" id="UP000009009"/>
    </source>
</evidence>
<dbReference type="PANTHER" id="PTHR13276:SF0">
    <property type="entry name" value="GUANINE NUCLEOTIDE EXCHANGE FACTOR MSS4"/>
    <property type="match status" value="1"/>
</dbReference>
<dbReference type="SUPFAM" id="SSF51316">
    <property type="entry name" value="Mss4-like"/>
    <property type="match status" value="1"/>
</dbReference>
<proteinExistence type="predicted"/>
<dbReference type="InterPro" id="IPR011057">
    <property type="entry name" value="Mss4-like_sf"/>
</dbReference>
<dbReference type="GO" id="GO:0005829">
    <property type="term" value="C:cytosol"/>
    <property type="evidence" value="ECO:0007669"/>
    <property type="project" value="TreeGrafter"/>
</dbReference>
<dbReference type="Proteomes" id="UP000009009">
    <property type="component" value="Unassembled WGS sequence"/>
</dbReference>
<dbReference type="GO" id="GO:0015031">
    <property type="term" value="P:protein transport"/>
    <property type="evidence" value="ECO:0007669"/>
    <property type="project" value="UniProtKB-KW"/>
</dbReference>
<dbReference type="GO" id="GO:0007264">
    <property type="term" value="P:small GTPase-mediated signal transduction"/>
    <property type="evidence" value="ECO:0007669"/>
    <property type="project" value="InterPro"/>
</dbReference>
<comment type="caution">
    <text evidence="4">The sequence shown here is derived from an EMBL/GenBank/DDBJ whole genome shotgun (WGS) entry which is preliminary data.</text>
</comment>
<dbReference type="EMBL" id="AGVY01000387">
    <property type="protein sequence ID" value="EHM99790.1"/>
    <property type="molecule type" value="Genomic_DNA"/>
</dbReference>
<dbReference type="GO" id="GO:0006892">
    <property type="term" value="P:post-Golgi vesicle-mediated transport"/>
    <property type="evidence" value="ECO:0007669"/>
    <property type="project" value="TreeGrafter"/>
</dbReference>
<name>H0H2A9_SACCK</name>
<dbReference type="InterPro" id="IPR007515">
    <property type="entry name" value="Mss4"/>
</dbReference>
<keyword evidence="3" id="KW-0653">Protein transport</keyword>
<sequence>MGNMSRATCLFDGCHSVVIAINENDIISLPERVYGHFKLLEKRTGQDASLSESNFLVVPDVWDFDNVGVSREIPSSLLGDSADNGDFDFDYDNSSWKIKKCLKYLICADCDKGPIGIICHVQDQDNNEEKVFHLLSLRSLQIGEN</sequence>
<accession>H0H2A9</accession>
<dbReference type="HOGENOM" id="CLU_124782_0_0_1"/>
<evidence type="ECO:0000256" key="1">
    <source>
        <dbReference type="ARBA" id="ARBA00022448"/>
    </source>
</evidence>
<dbReference type="AlphaFoldDB" id="H0H2A9"/>
<evidence type="ECO:0000256" key="3">
    <source>
        <dbReference type="ARBA" id="ARBA00022927"/>
    </source>
</evidence>
<keyword evidence="1" id="KW-0813">Transport</keyword>
<organism evidence="4 5">
    <name type="scientific">Saccharomyces cerevisiae x Saccharomyces kudriavzevii (strain VIN7)</name>
    <name type="common">Yeast</name>
    <dbReference type="NCBI Taxonomy" id="1095631"/>
    <lineage>
        <taxon>Eukaryota</taxon>
        <taxon>Fungi</taxon>
        <taxon>Dikarya</taxon>
        <taxon>Ascomycota</taxon>
        <taxon>Saccharomycotina</taxon>
        <taxon>Saccharomycetes</taxon>
        <taxon>Saccharomycetales</taxon>
        <taxon>Saccharomycetaceae</taxon>
        <taxon>Saccharomyces</taxon>
    </lineage>
</organism>
<dbReference type="Pfam" id="PF04421">
    <property type="entry name" value="Mss4"/>
    <property type="match status" value="1"/>
</dbReference>
<dbReference type="OrthoDB" id="30840at2759"/>
<dbReference type="Gene3D" id="2.170.150.10">
    <property type="entry name" value="Metal Binding Protein, Guanine Nucleotide Exchange Factor, Chain A"/>
    <property type="match status" value="1"/>
</dbReference>
<evidence type="ECO:0000256" key="2">
    <source>
        <dbReference type="ARBA" id="ARBA00022658"/>
    </source>
</evidence>
<protein>
    <submittedName>
        <fullName evidence="4">Dss4p</fullName>
    </submittedName>
</protein>
<dbReference type="PANTHER" id="PTHR13276">
    <property type="entry name" value="GUANINE NUCLEOTIDE EXCHANGE FACTOR MSS4"/>
    <property type="match status" value="1"/>
</dbReference>